<feature type="region of interest" description="Disordered" evidence="2">
    <location>
        <begin position="241"/>
        <end position="271"/>
    </location>
</feature>
<evidence type="ECO:0000313" key="4">
    <source>
        <dbReference type="EMBL" id="CAI4018549.1"/>
    </source>
</evidence>
<reference evidence="5 6" key="2">
    <citation type="submission" date="2024-05" db="EMBL/GenBank/DDBJ databases">
        <authorList>
            <person name="Chen Y."/>
            <person name="Shah S."/>
            <person name="Dougan E. K."/>
            <person name="Thang M."/>
            <person name="Chan C."/>
        </authorList>
    </citation>
    <scope>NUCLEOTIDE SEQUENCE [LARGE SCALE GENOMIC DNA]</scope>
</reference>
<dbReference type="EMBL" id="CAMXCT010006700">
    <property type="protein sequence ID" value="CAI4018549.1"/>
    <property type="molecule type" value="Genomic_DNA"/>
</dbReference>
<evidence type="ECO:0000256" key="3">
    <source>
        <dbReference type="SAM" id="Phobius"/>
    </source>
</evidence>
<feature type="transmembrane region" description="Helical" evidence="3">
    <location>
        <begin position="947"/>
        <end position="973"/>
    </location>
</feature>
<dbReference type="AlphaFoldDB" id="A0A9P1M3P7"/>
<dbReference type="EMBL" id="CAMXCT030006700">
    <property type="protein sequence ID" value="CAL4805861.1"/>
    <property type="molecule type" value="Genomic_DNA"/>
</dbReference>
<keyword evidence="3" id="KW-0812">Transmembrane</keyword>
<evidence type="ECO:0000313" key="5">
    <source>
        <dbReference type="EMBL" id="CAL4805861.1"/>
    </source>
</evidence>
<feature type="transmembrane region" description="Helical" evidence="3">
    <location>
        <begin position="1011"/>
        <end position="1033"/>
    </location>
</feature>
<dbReference type="Gene3D" id="3.10.450.40">
    <property type="match status" value="1"/>
</dbReference>
<dbReference type="Proteomes" id="UP001152797">
    <property type="component" value="Unassembled WGS sequence"/>
</dbReference>
<dbReference type="InterPro" id="IPR012677">
    <property type="entry name" value="Nucleotide-bd_a/b_plait_sf"/>
</dbReference>
<dbReference type="Pfam" id="PF11523">
    <property type="entry name" value="DUF3223"/>
    <property type="match status" value="1"/>
</dbReference>
<evidence type="ECO:0000256" key="1">
    <source>
        <dbReference type="SAM" id="Coils"/>
    </source>
</evidence>
<keyword evidence="1" id="KW-0175">Coiled coil</keyword>
<reference evidence="4" key="1">
    <citation type="submission" date="2022-10" db="EMBL/GenBank/DDBJ databases">
        <authorList>
            <person name="Chen Y."/>
            <person name="Dougan E. K."/>
            <person name="Chan C."/>
            <person name="Rhodes N."/>
            <person name="Thang M."/>
        </authorList>
    </citation>
    <scope>NUCLEOTIDE SEQUENCE</scope>
</reference>
<accession>A0A9P1M3P7</accession>
<keyword evidence="3" id="KW-0472">Membrane</keyword>
<feature type="compositionally biased region" description="Basic residues" evidence="2">
    <location>
        <begin position="489"/>
        <end position="505"/>
    </location>
</feature>
<dbReference type="GO" id="GO:0003676">
    <property type="term" value="F:nucleic acid binding"/>
    <property type="evidence" value="ECO:0007669"/>
    <property type="project" value="InterPro"/>
</dbReference>
<feature type="coiled-coil region" evidence="1">
    <location>
        <begin position="581"/>
        <end position="617"/>
    </location>
</feature>
<feature type="transmembrane region" description="Helical" evidence="3">
    <location>
        <begin position="985"/>
        <end position="1005"/>
    </location>
</feature>
<evidence type="ECO:0000256" key="2">
    <source>
        <dbReference type="SAM" id="MobiDB-lite"/>
    </source>
</evidence>
<dbReference type="Gene3D" id="3.30.70.330">
    <property type="match status" value="1"/>
</dbReference>
<dbReference type="SUPFAM" id="SSF54928">
    <property type="entry name" value="RNA-binding domain, RBD"/>
    <property type="match status" value="1"/>
</dbReference>
<dbReference type="InterPro" id="IPR035979">
    <property type="entry name" value="RBD_domain_sf"/>
</dbReference>
<name>A0A9P1M3P7_9DINO</name>
<proteinExistence type="predicted"/>
<gene>
    <name evidence="4" type="ORF">C1SCF055_LOCUS43101</name>
</gene>
<feature type="non-terminal residue" evidence="4">
    <location>
        <position position="1"/>
    </location>
</feature>
<feature type="region of interest" description="Disordered" evidence="2">
    <location>
        <begin position="469"/>
        <end position="525"/>
    </location>
</feature>
<comment type="caution">
    <text evidence="4">The sequence shown here is derived from an EMBL/GenBank/DDBJ whole genome shotgun (WGS) entry which is preliminary data.</text>
</comment>
<dbReference type="GO" id="GO:0051213">
    <property type="term" value="F:dioxygenase activity"/>
    <property type="evidence" value="ECO:0007669"/>
    <property type="project" value="UniProtKB-KW"/>
</dbReference>
<keyword evidence="5" id="KW-0560">Oxidoreductase</keyword>
<protein>
    <submittedName>
        <fullName evidence="5">Prolyl 4-hydroxylase alpha subunit Fe(2+) 2OG dioxygenase domain-containing protein</fullName>
    </submittedName>
</protein>
<keyword evidence="6" id="KW-1185">Reference proteome</keyword>
<feature type="region of interest" description="Disordered" evidence="2">
    <location>
        <begin position="76"/>
        <end position="102"/>
    </location>
</feature>
<dbReference type="EMBL" id="CAMXCT020006700">
    <property type="protein sequence ID" value="CAL1171924.1"/>
    <property type="molecule type" value="Genomic_DNA"/>
</dbReference>
<evidence type="ECO:0000313" key="6">
    <source>
        <dbReference type="Proteomes" id="UP001152797"/>
    </source>
</evidence>
<organism evidence="4">
    <name type="scientific">Cladocopium goreaui</name>
    <dbReference type="NCBI Taxonomy" id="2562237"/>
    <lineage>
        <taxon>Eukaryota</taxon>
        <taxon>Sar</taxon>
        <taxon>Alveolata</taxon>
        <taxon>Dinophyceae</taxon>
        <taxon>Suessiales</taxon>
        <taxon>Symbiodiniaceae</taxon>
        <taxon>Cladocopium</taxon>
    </lineage>
</organism>
<dbReference type="OrthoDB" id="409625at2759"/>
<keyword evidence="3" id="KW-1133">Transmembrane helix</keyword>
<keyword evidence="5" id="KW-0223">Dioxygenase</keyword>
<sequence length="1072" mass="116003">MVVSLSCDSCGFQGPQNRVTCLYIGAGAAARSEELLAAEAAALPTVLCNAATAIEVWLSESDLGLVMRFVNSAEETVTDPDGNASESGPKEMKGVPAAPAAGPAAVQQPVAAEIRRLHALLQEANKHKEDITKGVPAAAPAVAVAAVRQSVAAALGGASAESASQVCALQAEIRRLHALLQEANKHKEDITKGVPAAAPAVAAAAVRQSVAAALGGASAASPQMFDISSDLDCGSEAATTQTFDISSDSNDESEEPVLPEMPVAPPEDSEGEMDLVCRCTPAMPEPAITVCVEGMAFQYQLVHDDPHQLFMRYGYVKKICLYEAATRAIMIFDQIRSAQACIDALNGKVPTGLRGTMRVNWAGSPAMALSAELEAVRQDNRTFFVAFFNLICYNGIDIYAAEKAKAVESTCQVSVVADQERIAKNWCGNSALGEKDAEGSPFKRHWQGTGEGYGTSYNAWHQEQPYDHDTYQQWPKSPRHKSPWTWGKGKQKGRGKSPRPKKPKTPRGGEIAQPPPPPGVPAVPMVAPGLSWMQAAQNIQVPAPQTSAEAQAAPAPIPPEYKSLIDTLRKNQSRGTLPEDVQQEMRTIQVKEEKKQNKELNQAVKGLRKARKELQDSFEARSQLHMQCRALRDCGVASQAEGSTADVDLISEDDTSKVTDRALKMQDGMQSLTATLEQLQHAAEAIHESEQAAKKARLDSPWGQVYEMPPGWPYTHQVLEDPAAGAAQLEADEVEAAEGAPLLPQRGTQGFVESTTEYGSDSRQKALFDLNRDNPTDIPDVALDLMSPSCALAALQERPHGDAILLAGRRYPSLAKLQSTVADIVIEQEPGQHLRFEDDEDAMKTLLSFHPEGDRLLEDLVAIKVDSSPVDDDTRCLWVIKYDGYEEDVSLRACLEGRETLGLENVLNLEDTQTKQEGSMGRMEERLRKEMATTTKPFDVWFSLRCLGLMTFFGCMSAIFYPVLWIGVIVLSLVPQIGQLYAPPLVILTAFGTVYGLLMIAIYYLNTRVGISLLHMACSVSLACLGLFGATMAEKMLAENRQAEKNGKVMLRIVAQGRPAVIIPWTATPHVA</sequence>